<gene>
    <name evidence="3" type="ORF">COCON_G00044520</name>
</gene>
<keyword evidence="1" id="KW-0175">Coiled coil</keyword>
<feature type="region of interest" description="Disordered" evidence="2">
    <location>
        <begin position="995"/>
        <end position="1161"/>
    </location>
</feature>
<name>A0A9Q1DU93_CONCO</name>
<dbReference type="PANTHER" id="PTHR34439">
    <property type="entry name" value="CENTROBIN"/>
    <property type="match status" value="1"/>
</dbReference>
<feature type="compositionally biased region" description="Basic and acidic residues" evidence="2">
    <location>
        <begin position="881"/>
        <end position="901"/>
    </location>
</feature>
<feature type="compositionally biased region" description="Basic and acidic residues" evidence="2">
    <location>
        <begin position="856"/>
        <end position="872"/>
    </location>
</feature>
<evidence type="ECO:0000256" key="1">
    <source>
        <dbReference type="SAM" id="Coils"/>
    </source>
</evidence>
<dbReference type="Proteomes" id="UP001152803">
    <property type="component" value="Unassembled WGS sequence"/>
</dbReference>
<feature type="compositionally biased region" description="Polar residues" evidence="2">
    <location>
        <begin position="1015"/>
        <end position="1042"/>
    </location>
</feature>
<evidence type="ECO:0000313" key="4">
    <source>
        <dbReference type="Proteomes" id="UP001152803"/>
    </source>
</evidence>
<evidence type="ECO:0000313" key="3">
    <source>
        <dbReference type="EMBL" id="KAJ8281933.1"/>
    </source>
</evidence>
<dbReference type="GO" id="GO:0007099">
    <property type="term" value="P:centriole replication"/>
    <property type="evidence" value="ECO:0007669"/>
    <property type="project" value="InterPro"/>
</dbReference>
<dbReference type="EMBL" id="JAFJMO010000003">
    <property type="protein sequence ID" value="KAJ8281933.1"/>
    <property type="molecule type" value="Genomic_DNA"/>
</dbReference>
<feature type="compositionally biased region" description="Polar residues" evidence="2">
    <location>
        <begin position="1082"/>
        <end position="1099"/>
    </location>
</feature>
<feature type="compositionally biased region" description="Basic and acidic residues" evidence="2">
    <location>
        <begin position="1239"/>
        <end position="1253"/>
    </location>
</feature>
<dbReference type="GO" id="GO:1902410">
    <property type="term" value="P:mitotic cytokinetic process"/>
    <property type="evidence" value="ECO:0007669"/>
    <property type="project" value="TreeGrafter"/>
</dbReference>
<feature type="coiled-coil region" evidence="1">
    <location>
        <begin position="356"/>
        <end position="390"/>
    </location>
</feature>
<feature type="region of interest" description="Disordered" evidence="2">
    <location>
        <begin position="67"/>
        <end position="88"/>
    </location>
</feature>
<reference evidence="3" key="1">
    <citation type="journal article" date="2023" name="Science">
        <title>Genome structures resolve the early diversification of teleost fishes.</title>
        <authorList>
            <person name="Parey E."/>
            <person name="Louis A."/>
            <person name="Montfort J."/>
            <person name="Bouchez O."/>
            <person name="Roques C."/>
            <person name="Iampietro C."/>
            <person name="Lluch J."/>
            <person name="Castinel A."/>
            <person name="Donnadieu C."/>
            <person name="Desvignes T."/>
            <person name="Floi Bucao C."/>
            <person name="Jouanno E."/>
            <person name="Wen M."/>
            <person name="Mejri S."/>
            <person name="Dirks R."/>
            <person name="Jansen H."/>
            <person name="Henkel C."/>
            <person name="Chen W.J."/>
            <person name="Zahm M."/>
            <person name="Cabau C."/>
            <person name="Klopp C."/>
            <person name="Thompson A.W."/>
            <person name="Robinson-Rechavi M."/>
            <person name="Braasch I."/>
            <person name="Lecointre G."/>
            <person name="Bobe J."/>
            <person name="Postlethwait J.H."/>
            <person name="Berthelot C."/>
            <person name="Roest Crollius H."/>
            <person name="Guiguen Y."/>
        </authorList>
    </citation>
    <scope>NUCLEOTIDE SEQUENCE</scope>
    <source>
        <strain evidence="3">Concon-B</strain>
    </source>
</reference>
<feature type="compositionally biased region" description="Basic and acidic residues" evidence="2">
    <location>
        <begin position="937"/>
        <end position="954"/>
    </location>
</feature>
<evidence type="ECO:0000256" key="2">
    <source>
        <dbReference type="SAM" id="MobiDB-lite"/>
    </source>
</evidence>
<feature type="region of interest" description="Disordered" evidence="2">
    <location>
        <begin position="751"/>
        <end position="822"/>
    </location>
</feature>
<feature type="region of interest" description="Disordered" evidence="2">
    <location>
        <begin position="537"/>
        <end position="557"/>
    </location>
</feature>
<dbReference type="GO" id="GO:0005814">
    <property type="term" value="C:centriole"/>
    <property type="evidence" value="ECO:0007669"/>
    <property type="project" value="TreeGrafter"/>
</dbReference>
<feature type="region of interest" description="Disordered" evidence="2">
    <location>
        <begin position="856"/>
        <end position="979"/>
    </location>
</feature>
<keyword evidence="4" id="KW-1185">Reference proteome</keyword>
<feature type="region of interest" description="Disordered" evidence="2">
    <location>
        <begin position="1214"/>
        <end position="1290"/>
    </location>
</feature>
<protein>
    <recommendedName>
        <fullName evidence="5">Centrobin</fullName>
    </recommendedName>
</protein>
<dbReference type="GO" id="GO:0051299">
    <property type="term" value="P:centrosome separation"/>
    <property type="evidence" value="ECO:0007669"/>
    <property type="project" value="TreeGrafter"/>
</dbReference>
<dbReference type="GO" id="GO:0005813">
    <property type="term" value="C:centrosome"/>
    <property type="evidence" value="ECO:0007669"/>
    <property type="project" value="TreeGrafter"/>
</dbReference>
<dbReference type="OrthoDB" id="8190486at2759"/>
<evidence type="ECO:0008006" key="5">
    <source>
        <dbReference type="Google" id="ProtNLM"/>
    </source>
</evidence>
<dbReference type="InterPro" id="IPR038923">
    <property type="entry name" value="Centrobin"/>
</dbReference>
<feature type="coiled-coil region" evidence="1">
    <location>
        <begin position="611"/>
        <end position="714"/>
    </location>
</feature>
<feature type="compositionally biased region" description="Polar residues" evidence="2">
    <location>
        <begin position="765"/>
        <end position="780"/>
    </location>
</feature>
<feature type="compositionally biased region" description="Basic and acidic residues" evidence="2">
    <location>
        <begin position="543"/>
        <end position="557"/>
    </location>
</feature>
<proteinExistence type="predicted"/>
<accession>A0A9Q1DU93</accession>
<sequence length="1290" mass="141911">MLKQEEKISKLPNIFLNSHLSRVWDYEWLNVTVSPLPEVQWGIKSDHLESFPSTPVMSSLKNEDLLSDVEPLPGSAPPSPPHSANDSFLTLSQSNWPLPSSSHCPTSLAHSWPSSPLPALASSSQVTARLYSSLQRSRALEVSSAENLNRPRQVTFNLSSPDLRSERVTALHSSPALPSSFSKMLEECREAASGSPATPPACLSPSVGDPALGRPMEGEERGQGLELGQLAEDMSFNLQTRVDSTCATVPNGRRHILDMESVRSHLQTMLRATQDPPESEQGTAILNSYTLPERLRQDNESFESDSTAHLIRAPILTDLSPPSSLSGLEELFPRYSRLRPDSVQLSAETQVLRDSLERERARRKHHEKQIQVLQNKALQLQQQLALAVSADRKKDIMIEQLDKTLAKVVEGWRRHEEEKSAGVRRLQEQKEVAEQAQLKQQEVLVRFEQSLSQAAETLDREQKRAEELRISKGQLEQQLAELSAQLQEQTRQREEARGVEEQLRLQAQEAQASLAQHREAWAGRECELEERVGLQEAQLGREQSNREREAQQLQEAQRELQEVQRSLQRLEGELEEARRERDGVRMDRALDQARFESQCSQLEVEHKLSVEQQVTERLAALQEENAKTSASLREHHRKQLLDLSARHERELSAQLTQFKTELQEREERLRKVTEEYEKKVSMKQEEVVVLEAGRRKLEAQRTELVTRLQQLMRSHWAEALRLLTLQGQMDEAGSPSFLCDRAVSWCASEGDSGSRGWELPLRLNGGSTDASPESRPTSDVPQAFGLQLSRERGEARGDLSSQDSSPCGPLAQPGAPEPDVSLLLSHSHSFRPLEPLLDDTTATVLGSCEMEELSEKALSRGEEKGYAVERGRQVKGHRRERGYSSDRERAARGHSSEREENSGYGVHTGSMGHSGYSSSTEREGPSGYGPGGNRGHRVGESGHSTAREREDRYGQNRGVSLPLTRSAGQRGEQLGIARDRGFPVGHEACRLGRERMGTSGHSWGGHEREAGGPMTAQSLNASGTESLRDTSYSSTVVSQANAGFSRGLGGSVAGKSSNVTQGLGRPGDAQGGVGTKRRPLGPTTQAENLDTSGGRQSELQYYITKLLDRSPGEPVDSSALDVGQPPAGQSTSGVRAGPSAPWDSEQAKAPAGKPVSFLHPTPSAATKLHAAALSPQMLSQLSCLLSQYHSQPDRAAPSLEELLASMLSGQATSSLQGAVDGQGDRPAHGNLEQKLSQACKREQTAMPDADRRSLPSKPVGGDRTQAQAPKVKRVGPQAQRGATARGNVWR</sequence>
<dbReference type="GO" id="GO:1902017">
    <property type="term" value="P:regulation of cilium assembly"/>
    <property type="evidence" value="ECO:0007669"/>
    <property type="project" value="InterPro"/>
</dbReference>
<organism evidence="3 4">
    <name type="scientific">Conger conger</name>
    <name type="common">Conger eel</name>
    <name type="synonym">Muraena conger</name>
    <dbReference type="NCBI Taxonomy" id="82655"/>
    <lineage>
        <taxon>Eukaryota</taxon>
        <taxon>Metazoa</taxon>
        <taxon>Chordata</taxon>
        <taxon>Craniata</taxon>
        <taxon>Vertebrata</taxon>
        <taxon>Euteleostomi</taxon>
        <taxon>Actinopterygii</taxon>
        <taxon>Neopterygii</taxon>
        <taxon>Teleostei</taxon>
        <taxon>Anguilliformes</taxon>
        <taxon>Congridae</taxon>
        <taxon>Conger</taxon>
    </lineage>
</organism>
<dbReference type="PANTHER" id="PTHR34439:SF1">
    <property type="entry name" value="CENTROBIN"/>
    <property type="match status" value="1"/>
</dbReference>
<comment type="caution">
    <text evidence="3">The sequence shown here is derived from an EMBL/GenBank/DDBJ whole genome shotgun (WGS) entry which is preliminary data.</text>
</comment>